<dbReference type="OrthoDB" id="2440291at2759"/>
<evidence type="ECO:0000313" key="2">
    <source>
        <dbReference type="Proteomes" id="UP000789405"/>
    </source>
</evidence>
<accession>A0A9N9HZ81</accession>
<dbReference type="Proteomes" id="UP000789405">
    <property type="component" value="Unassembled WGS sequence"/>
</dbReference>
<gene>
    <name evidence="1" type="ORF">DERYTH_LOCUS13726</name>
</gene>
<keyword evidence="2" id="KW-1185">Reference proteome</keyword>
<dbReference type="AlphaFoldDB" id="A0A9N9HZ81"/>
<name>A0A9N9HZ81_9GLOM</name>
<sequence length="61" mass="7255">MNKELNYDIGFIENDYEELQVLLNMALEDCSESKVNEIWEVKYIQSTTNHSHDDLVEEDIF</sequence>
<protein>
    <submittedName>
        <fullName evidence="1">22600_t:CDS:1</fullName>
    </submittedName>
</protein>
<dbReference type="EMBL" id="CAJVPY010009845">
    <property type="protein sequence ID" value="CAG8712938.1"/>
    <property type="molecule type" value="Genomic_DNA"/>
</dbReference>
<comment type="caution">
    <text evidence="1">The sequence shown here is derived from an EMBL/GenBank/DDBJ whole genome shotgun (WGS) entry which is preliminary data.</text>
</comment>
<reference evidence="1" key="1">
    <citation type="submission" date="2021-06" db="EMBL/GenBank/DDBJ databases">
        <authorList>
            <person name="Kallberg Y."/>
            <person name="Tangrot J."/>
            <person name="Rosling A."/>
        </authorList>
    </citation>
    <scope>NUCLEOTIDE SEQUENCE</scope>
    <source>
        <strain evidence="1">MA453B</strain>
    </source>
</reference>
<evidence type="ECO:0000313" key="1">
    <source>
        <dbReference type="EMBL" id="CAG8712938.1"/>
    </source>
</evidence>
<proteinExistence type="predicted"/>
<organism evidence="1 2">
    <name type="scientific">Dentiscutata erythropus</name>
    <dbReference type="NCBI Taxonomy" id="1348616"/>
    <lineage>
        <taxon>Eukaryota</taxon>
        <taxon>Fungi</taxon>
        <taxon>Fungi incertae sedis</taxon>
        <taxon>Mucoromycota</taxon>
        <taxon>Glomeromycotina</taxon>
        <taxon>Glomeromycetes</taxon>
        <taxon>Diversisporales</taxon>
        <taxon>Gigasporaceae</taxon>
        <taxon>Dentiscutata</taxon>
    </lineage>
</organism>